<reference evidence="3 4" key="1">
    <citation type="submission" date="2019-07" db="EMBL/GenBank/DDBJ databases">
        <title>Seonamhaeicola sp. W255 draft genome.</title>
        <authorList>
            <person name="Zhang X.-Y."/>
            <person name="Zhang R."/>
            <person name="Zhong Y.-L."/>
            <person name="Du Z.-J."/>
        </authorList>
    </citation>
    <scope>NUCLEOTIDE SEQUENCE [LARGE SCALE GENOMIC DNA]</scope>
    <source>
        <strain evidence="3 4">W255</strain>
    </source>
</reference>
<dbReference type="Gene3D" id="2.60.40.10">
    <property type="entry name" value="Immunoglobulins"/>
    <property type="match status" value="2"/>
</dbReference>
<name>A0A562YHN4_9FLAO</name>
<dbReference type="InterPro" id="IPR013783">
    <property type="entry name" value="Ig-like_fold"/>
</dbReference>
<dbReference type="InterPro" id="IPR008979">
    <property type="entry name" value="Galactose-bd-like_sf"/>
</dbReference>
<keyword evidence="1" id="KW-0732">Signal</keyword>
<dbReference type="InterPro" id="IPR035986">
    <property type="entry name" value="PKD_dom_sf"/>
</dbReference>
<organism evidence="3 4">
    <name type="scientific">Seonamhaeicola sediminis</name>
    <dbReference type="NCBI Taxonomy" id="2528206"/>
    <lineage>
        <taxon>Bacteria</taxon>
        <taxon>Pseudomonadati</taxon>
        <taxon>Bacteroidota</taxon>
        <taxon>Flavobacteriia</taxon>
        <taxon>Flavobacteriales</taxon>
        <taxon>Flavobacteriaceae</taxon>
    </lineage>
</organism>
<evidence type="ECO:0000313" key="4">
    <source>
        <dbReference type="Proteomes" id="UP000295814"/>
    </source>
</evidence>
<dbReference type="Pfam" id="PF16403">
    <property type="entry name" value="Bact_surface_Ig-like"/>
    <property type="match status" value="1"/>
</dbReference>
<dbReference type="SUPFAM" id="SSF49785">
    <property type="entry name" value="Galactose-binding domain-like"/>
    <property type="match status" value="1"/>
</dbReference>
<gene>
    <name evidence="3" type="ORF">E1J38_004455</name>
</gene>
<feature type="chain" id="PRO_5023115588" evidence="1">
    <location>
        <begin position="27"/>
        <end position="706"/>
    </location>
</feature>
<dbReference type="AlphaFoldDB" id="A0A562YHN4"/>
<keyword evidence="4" id="KW-1185">Reference proteome</keyword>
<dbReference type="Proteomes" id="UP000295814">
    <property type="component" value="Unassembled WGS sequence"/>
</dbReference>
<dbReference type="SMART" id="SM00089">
    <property type="entry name" value="PKD"/>
    <property type="match status" value="1"/>
</dbReference>
<dbReference type="CDD" id="cd00146">
    <property type="entry name" value="PKD"/>
    <property type="match status" value="1"/>
</dbReference>
<dbReference type="PROSITE" id="PS51257">
    <property type="entry name" value="PROKAR_LIPOPROTEIN"/>
    <property type="match status" value="1"/>
</dbReference>
<protein>
    <submittedName>
        <fullName evidence="3">DUF5011 domain-containing protein</fullName>
    </submittedName>
</protein>
<dbReference type="InterPro" id="IPR022409">
    <property type="entry name" value="PKD/Chitinase_dom"/>
</dbReference>
<dbReference type="OrthoDB" id="7443339at2"/>
<evidence type="ECO:0000259" key="2">
    <source>
        <dbReference type="SMART" id="SM00089"/>
    </source>
</evidence>
<feature type="domain" description="PKD/Chitinase" evidence="2">
    <location>
        <begin position="36"/>
        <end position="112"/>
    </location>
</feature>
<comment type="caution">
    <text evidence="3">The sequence shown here is derived from an EMBL/GenBank/DDBJ whole genome shotgun (WGS) entry which is preliminary data.</text>
</comment>
<evidence type="ECO:0000313" key="3">
    <source>
        <dbReference type="EMBL" id="TWO34034.1"/>
    </source>
</evidence>
<sequence>MTMKKLMKTFKYISILILALSFVGCEDGDAVLPTVTAGFTYTLSDAGVATFINTSENANKYTWSFGDQKNTTSRLIDPIFAYGIGSYSVKLTAINVAGASDTFESTIMVLDKDAPLIALIGDATINVTLGDTFIDPGATALDEVDGDITANIVVGGDTVDTNTEGTYVITYNVSDSQGNAADEVERTVIVTAVTCEAETEENIDPANGDLKWTFLTNDITHTFEAFGNTSASIVDNPLIEGINTSCNVQQFIKTEGCETWSGMGTELATALDFTARINNVFKMKVLAETQVTDVTLRLERLPFPDTDPAVEKVASITATGEWQELTFDFSDVTTGTYKSVIIYFERNTGCDGDIYYFDDIIQTSEASGGGGGSDETVLLNFENNLAGVTASEFNTGGALIANPVSGGINTSPNVYEAAYTTANDWWGGIGFVFDAGLDQATTVYKAKFYSTVAPTNVLFQVEVDGTNQPVGAVQEITTANEWVELTFTLANIPSGVNRILIRPDVGDQTGFKPNTGSLYIDDITKVDGGSGGGGGGTCPAPPSGDFISDGDFEANADCWGLFDNGGTTIISTSISNGGGTNSGQITTTTFANPGLKQERFGIGTIQPNTTYIVTFDIQASSPLIDGAVFQAFTFSEPADGSNDPAVQHVLIAGDASVTSGWTTRTYEFTTAGNVDGGVSLLFELICGGAATCGGTVNIDNVSVTSK</sequence>
<accession>A0A562YHN4</accession>
<dbReference type="InterPro" id="IPR032179">
    <property type="entry name" value="Cry22Aa_Ig-like"/>
</dbReference>
<proteinExistence type="predicted"/>
<dbReference type="EMBL" id="SMZJ02000002">
    <property type="protein sequence ID" value="TWO34034.1"/>
    <property type="molecule type" value="Genomic_DNA"/>
</dbReference>
<feature type="signal peptide" evidence="1">
    <location>
        <begin position="1"/>
        <end position="26"/>
    </location>
</feature>
<dbReference type="Gene3D" id="2.60.120.260">
    <property type="entry name" value="Galactose-binding domain-like"/>
    <property type="match status" value="3"/>
</dbReference>
<dbReference type="SUPFAM" id="SSF49299">
    <property type="entry name" value="PKD domain"/>
    <property type="match status" value="1"/>
</dbReference>
<evidence type="ECO:0000256" key="1">
    <source>
        <dbReference type="SAM" id="SignalP"/>
    </source>
</evidence>